<feature type="domain" description="Peptidase M4" evidence="7">
    <location>
        <begin position="144"/>
        <end position="242"/>
    </location>
</feature>
<dbReference type="Pfam" id="PF01447">
    <property type="entry name" value="Peptidase_M4"/>
    <property type="match status" value="1"/>
</dbReference>
<dbReference type="PANTHER" id="PTHR43579:SF1">
    <property type="entry name" value="NEUTRAL METALLOPROTEINASE"/>
    <property type="match status" value="1"/>
</dbReference>
<feature type="compositionally biased region" description="Basic and acidic residues" evidence="6">
    <location>
        <begin position="329"/>
        <end position="340"/>
    </location>
</feature>
<feature type="domain" description="Peptidase M4 C-terminal" evidence="8">
    <location>
        <begin position="252"/>
        <end position="338"/>
    </location>
</feature>
<proteinExistence type="predicted"/>
<evidence type="ECO:0000259" key="7">
    <source>
        <dbReference type="Pfam" id="PF01447"/>
    </source>
</evidence>
<keyword evidence="5" id="KW-0482">Metalloprotease</keyword>
<evidence type="ECO:0000313" key="10">
    <source>
        <dbReference type="Proteomes" id="UP001365542"/>
    </source>
</evidence>
<dbReference type="InterPro" id="IPR001570">
    <property type="entry name" value="Peptidase_M4_C_domain"/>
</dbReference>
<keyword evidence="9" id="KW-0648">Protein biosynthesis</keyword>
<feature type="region of interest" description="Disordered" evidence="6">
    <location>
        <begin position="329"/>
        <end position="386"/>
    </location>
</feature>
<dbReference type="GO" id="GO:0004222">
    <property type="term" value="F:metalloendopeptidase activity"/>
    <property type="evidence" value="ECO:0007669"/>
    <property type="project" value="InterPro"/>
</dbReference>
<dbReference type="CDD" id="cd09597">
    <property type="entry name" value="M4_TLP"/>
    <property type="match status" value="1"/>
</dbReference>
<evidence type="ECO:0000256" key="6">
    <source>
        <dbReference type="SAM" id="MobiDB-lite"/>
    </source>
</evidence>
<feature type="compositionally biased region" description="Acidic residues" evidence="6">
    <location>
        <begin position="341"/>
        <end position="363"/>
    </location>
</feature>
<dbReference type="GO" id="GO:0003743">
    <property type="term" value="F:translation initiation factor activity"/>
    <property type="evidence" value="ECO:0007669"/>
    <property type="project" value="UniProtKB-KW"/>
</dbReference>
<evidence type="ECO:0000313" key="9">
    <source>
        <dbReference type="EMBL" id="KAK6541878.1"/>
    </source>
</evidence>
<organism evidence="9 10">
    <name type="scientific">Orbilia ellipsospora</name>
    <dbReference type="NCBI Taxonomy" id="2528407"/>
    <lineage>
        <taxon>Eukaryota</taxon>
        <taxon>Fungi</taxon>
        <taxon>Dikarya</taxon>
        <taxon>Ascomycota</taxon>
        <taxon>Pezizomycotina</taxon>
        <taxon>Orbiliomycetes</taxon>
        <taxon>Orbiliales</taxon>
        <taxon>Orbiliaceae</taxon>
        <taxon>Orbilia</taxon>
    </lineage>
</organism>
<keyword evidence="9" id="KW-0396">Initiation factor</keyword>
<dbReference type="InterPro" id="IPR052759">
    <property type="entry name" value="Metalloprotease_M4"/>
</dbReference>
<evidence type="ECO:0000256" key="5">
    <source>
        <dbReference type="ARBA" id="ARBA00023049"/>
    </source>
</evidence>
<keyword evidence="3" id="KW-0378">Hydrolase</keyword>
<name>A0AAV9XQ24_9PEZI</name>
<keyword evidence="4" id="KW-0862">Zinc</keyword>
<keyword evidence="10" id="KW-1185">Reference proteome</keyword>
<dbReference type="Gene3D" id="1.10.390.10">
    <property type="entry name" value="Neutral Protease Domain 2"/>
    <property type="match status" value="1"/>
</dbReference>
<feature type="region of interest" description="Disordered" evidence="6">
    <location>
        <begin position="1"/>
        <end position="21"/>
    </location>
</feature>
<dbReference type="EMBL" id="JAVHJO010000003">
    <property type="protein sequence ID" value="KAK6541878.1"/>
    <property type="molecule type" value="Genomic_DNA"/>
</dbReference>
<comment type="caution">
    <text evidence="9">The sequence shown here is derived from an EMBL/GenBank/DDBJ whole genome shotgun (WGS) entry which is preliminary data.</text>
</comment>
<dbReference type="InterPro" id="IPR027268">
    <property type="entry name" value="Peptidase_M4/M1_CTD_sf"/>
</dbReference>
<evidence type="ECO:0000256" key="3">
    <source>
        <dbReference type="ARBA" id="ARBA00022801"/>
    </source>
</evidence>
<dbReference type="Proteomes" id="UP001365542">
    <property type="component" value="Unassembled WGS sequence"/>
</dbReference>
<dbReference type="Pfam" id="PF02868">
    <property type="entry name" value="Peptidase_M4_C"/>
    <property type="match status" value="2"/>
</dbReference>
<dbReference type="GO" id="GO:0006508">
    <property type="term" value="P:proteolysis"/>
    <property type="evidence" value="ECO:0007669"/>
    <property type="project" value="UniProtKB-KW"/>
</dbReference>
<dbReference type="InterPro" id="IPR013856">
    <property type="entry name" value="Peptidase_M4_domain"/>
</dbReference>
<evidence type="ECO:0000256" key="2">
    <source>
        <dbReference type="ARBA" id="ARBA00022723"/>
    </source>
</evidence>
<evidence type="ECO:0000259" key="8">
    <source>
        <dbReference type="Pfam" id="PF02868"/>
    </source>
</evidence>
<dbReference type="Gene3D" id="3.10.170.10">
    <property type="match status" value="1"/>
</dbReference>
<keyword evidence="1" id="KW-0645">Protease</keyword>
<protein>
    <submittedName>
        <fullName evidence="9">Translation initiation factor 3 subunit b</fullName>
    </submittedName>
</protein>
<evidence type="ECO:0000256" key="1">
    <source>
        <dbReference type="ARBA" id="ARBA00022670"/>
    </source>
</evidence>
<gene>
    <name evidence="9" type="primary">PRT1_1</name>
    <name evidence="9" type="ORF">TWF694_007655</name>
</gene>
<dbReference type="GO" id="GO:0046872">
    <property type="term" value="F:metal ion binding"/>
    <property type="evidence" value="ECO:0007669"/>
    <property type="project" value="UniProtKB-KW"/>
</dbReference>
<evidence type="ECO:0000256" key="4">
    <source>
        <dbReference type="ARBA" id="ARBA00022833"/>
    </source>
</evidence>
<dbReference type="AlphaFoldDB" id="A0AAV9XQ24"/>
<dbReference type="PANTHER" id="PTHR43579">
    <property type="match status" value="1"/>
</dbReference>
<reference evidence="9 10" key="1">
    <citation type="submission" date="2019-10" db="EMBL/GenBank/DDBJ databases">
        <authorList>
            <person name="Palmer J.M."/>
        </authorList>
    </citation>
    <scope>NUCLEOTIDE SEQUENCE [LARGE SCALE GENOMIC DNA]</scope>
    <source>
        <strain evidence="9 10">TWF694</strain>
    </source>
</reference>
<feature type="domain" description="Peptidase M4 C-terminal" evidence="8">
    <location>
        <begin position="386"/>
        <end position="466"/>
    </location>
</feature>
<sequence>MADSDAPSLDPPDQESDSEKSACFFIPKHIQTIGRKITDSNVRKAVKRKKAKFVTLLWNSAQSQWELEQMIRNAGRELADPENKQYLEDIKATREWIKKRDDEVAKLREKHPTKCRVIYDLQWGGPDDFPGLLARTEGDTDPINTKSVDDCYDNFGITYDFFKEVFNRDSLDNKGFPLIGCIGFRFNYPNACWSPILNQMVFGDGFVNDPENPDALVGFEGAFGGFASALDVIAHELAHGFITYAIPERRGISYMGESGALNESLADVFASMVMQWHNKQTVSQASWLIGETTVGNISKTDCKALRSLKEPGSAFRNVIIGKDPQVGHKDNYWKPNRDFSDTGDMEVVESDEDEDSDGDDSDGEIVVGDEGLPEDDDSENKVKKDEQHVNSGIGNKAFYLAAEAFGGYSWEKAGQIWYNALLSSKLPQGCSFKRFAEETFKVASNVQTYGADASGIVKQAWEKVGIKIEK</sequence>
<dbReference type="SUPFAM" id="SSF55486">
    <property type="entry name" value="Metalloproteases ('zincins'), catalytic domain"/>
    <property type="match status" value="1"/>
</dbReference>
<accession>A0AAV9XQ24</accession>
<keyword evidence="2" id="KW-0479">Metal-binding</keyword>